<evidence type="ECO:0000313" key="2">
    <source>
        <dbReference type="EMBL" id="CRK89962.1"/>
    </source>
</evidence>
<gene>
    <name evidence="2" type="primary">putative AGAP000592-PA</name>
    <name evidence="2" type="ORF">CLUMA_CG003690</name>
</gene>
<protein>
    <submittedName>
        <fullName evidence="2">CLUMA_CG003690, isoform A</fullName>
    </submittedName>
</protein>
<dbReference type="EMBL" id="CVRI01000015">
    <property type="protein sequence ID" value="CRK89962.1"/>
    <property type="molecule type" value="Genomic_DNA"/>
</dbReference>
<accession>A0A1J1HQZ5</accession>
<feature type="region of interest" description="Disordered" evidence="1">
    <location>
        <begin position="325"/>
        <end position="355"/>
    </location>
</feature>
<dbReference type="OrthoDB" id="8185397at2759"/>
<evidence type="ECO:0000256" key="1">
    <source>
        <dbReference type="SAM" id="MobiDB-lite"/>
    </source>
</evidence>
<dbReference type="AlphaFoldDB" id="A0A1J1HQZ5"/>
<name>A0A1J1HQZ5_9DIPT</name>
<reference evidence="2 3" key="1">
    <citation type="submission" date="2015-04" db="EMBL/GenBank/DDBJ databases">
        <authorList>
            <person name="Syromyatnikov M.Y."/>
            <person name="Popov V.N."/>
        </authorList>
    </citation>
    <scope>NUCLEOTIDE SEQUENCE [LARGE SCALE GENOMIC DNA]</scope>
</reference>
<organism evidence="2 3">
    <name type="scientific">Clunio marinus</name>
    <dbReference type="NCBI Taxonomy" id="568069"/>
    <lineage>
        <taxon>Eukaryota</taxon>
        <taxon>Metazoa</taxon>
        <taxon>Ecdysozoa</taxon>
        <taxon>Arthropoda</taxon>
        <taxon>Hexapoda</taxon>
        <taxon>Insecta</taxon>
        <taxon>Pterygota</taxon>
        <taxon>Neoptera</taxon>
        <taxon>Endopterygota</taxon>
        <taxon>Diptera</taxon>
        <taxon>Nematocera</taxon>
        <taxon>Chironomoidea</taxon>
        <taxon>Chironomidae</taxon>
        <taxon>Clunio</taxon>
    </lineage>
</organism>
<proteinExistence type="predicted"/>
<sequence length="468" mass="54711">MTHNWYPPTYYNHFLEHPILWSPERRRSEEQRLAHECFEVWKTQERVKRSEKLKNQSEYREMVNNWNPWGQPGNGAPNMDTRIRNLEMDGLFPADKNVVRQSQTLPRIGKNKYLCTSMTAVSGGSGAPLRNESGRLLVPLREDPLITFSDSTRNYVDKDLRYRTTPAEQNAYRQDLDRIVEEKKRMRYNEKNGIGSTYRNNYEDPWGRPGPGGTPWRDPKNIGHNFMKSMGWTTKDTLKSLNNEMNDGKHLLDEDQIYHPPKLALKKPPMPCCDRCSCQCIKKIESTILRDNSPPKIKENYRCEFEEVNKSPKKLPHYALPQHCNRQQPLEPLQPIQTSSKPKRKKSPTKKLSKASMISGGVELVPLLAKRRDERPISLSTTDITKYKINKSSWHDGDPEYLNDLERQVVQKQKLRQISHERDVESSRCHFKNFDSFWGRPGCGAPQNNKNKLKLDDLLYNTPMYQHF</sequence>
<feature type="compositionally biased region" description="Basic residues" evidence="1">
    <location>
        <begin position="341"/>
        <end position="353"/>
    </location>
</feature>
<evidence type="ECO:0000313" key="3">
    <source>
        <dbReference type="Proteomes" id="UP000183832"/>
    </source>
</evidence>
<dbReference type="Proteomes" id="UP000183832">
    <property type="component" value="Unassembled WGS sequence"/>
</dbReference>
<keyword evidence="3" id="KW-1185">Reference proteome</keyword>